<evidence type="ECO:0000313" key="3">
    <source>
        <dbReference type="EMBL" id="AMX83611.1"/>
    </source>
</evidence>
<evidence type="ECO:0000256" key="1">
    <source>
        <dbReference type="SAM" id="Coils"/>
    </source>
</evidence>
<protein>
    <submittedName>
        <fullName evidence="3">Uncharacterized protein</fullName>
    </submittedName>
</protein>
<sequence length="219" mass="25878">MSGNRQEKRQSITPFHLILLVIFLAVFSSFSLILLLINKKFLIDEKSVDLLDMYIRASFVLIGSTLSGIVAFFIFYLQEKSKEREKKENEEKHYENIRDEFEDNRAVLKKVIKIMGEGSLSDLAAEIAEEKEVKEIFLAVYTQLNFTFYLDFLKELKNKEYSNHIKAFKKSYQIYKYLDLIINKLENKENIEQILKLIKDDIVEMNELYLGTIFKDKDE</sequence>
<organism evidence="3 4">
    <name type="scientific">Geobacillus subterraneus</name>
    <dbReference type="NCBI Taxonomy" id="129338"/>
    <lineage>
        <taxon>Bacteria</taxon>
        <taxon>Bacillati</taxon>
        <taxon>Bacillota</taxon>
        <taxon>Bacilli</taxon>
        <taxon>Bacillales</taxon>
        <taxon>Anoxybacillaceae</taxon>
        <taxon>Geobacillus</taxon>
    </lineage>
</organism>
<reference evidence="3 4" key="1">
    <citation type="submission" date="2016-02" db="EMBL/GenBank/DDBJ databases">
        <title>Complete genome sequence of Geobacillus subterraneus KCTC 3922T.</title>
        <authorList>
            <person name="Lee D.-W."/>
            <person name="Lee Y.-J."/>
            <person name="Lee S.-J."/>
            <person name="Park G.-S."/>
            <person name="Lee S.-J."/>
            <person name="Shin J.-H."/>
        </authorList>
    </citation>
    <scope>NUCLEOTIDE SEQUENCE [LARGE SCALE GENOMIC DNA]</scope>
    <source>
        <strain evidence="3 4">KCTC 3922</strain>
    </source>
</reference>
<feature type="coiled-coil region" evidence="1">
    <location>
        <begin position="77"/>
        <end position="104"/>
    </location>
</feature>
<feature type="transmembrane region" description="Helical" evidence="2">
    <location>
        <begin position="57"/>
        <end position="77"/>
    </location>
</feature>
<keyword evidence="4" id="KW-1185">Reference proteome</keyword>
<keyword evidence="2" id="KW-1133">Transmembrane helix</keyword>
<name>A0ABN4NGX7_9BACL</name>
<keyword evidence="1" id="KW-0175">Coiled coil</keyword>
<keyword evidence="2" id="KW-0812">Transmembrane</keyword>
<keyword evidence="2" id="KW-0472">Membrane</keyword>
<accession>A0ABN4NGX7</accession>
<dbReference type="RefSeq" id="WP_063165904.1">
    <property type="nucleotide sequence ID" value="NZ_CP014342.1"/>
</dbReference>
<dbReference type="Proteomes" id="UP000076226">
    <property type="component" value="Chromosome"/>
</dbReference>
<evidence type="ECO:0000313" key="4">
    <source>
        <dbReference type="Proteomes" id="UP000076226"/>
    </source>
</evidence>
<dbReference type="GeneID" id="32408462"/>
<evidence type="ECO:0000256" key="2">
    <source>
        <dbReference type="SAM" id="Phobius"/>
    </source>
</evidence>
<proteinExistence type="predicted"/>
<gene>
    <name evidence="3" type="ORF">GS3922_07990</name>
</gene>
<dbReference type="EMBL" id="CP014342">
    <property type="protein sequence ID" value="AMX83611.1"/>
    <property type="molecule type" value="Genomic_DNA"/>
</dbReference>
<feature type="transmembrane region" description="Helical" evidence="2">
    <location>
        <begin position="12"/>
        <end position="37"/>
    </location>
</feature>